<dbReference type="EnsemblMetazoa" id="LLOJ008872-RA">
    <property type="protein sequence ID" value="LLOJ008872-PA"/>
    <property type="gene ID" value="LLOJ008872"/>
</dbReference>
<sequence length="193" mass="22157">MSQPDSRNVEVKARLGSDENFNRCVEIAKKICSSEGEIIKQHDVFFNATKGRLKLRFLENTPSQLVQYSRPDTEGAKLSCFKILEVTEPELLKTILDESIGTKGVVKKTRMLFWYNQTRIHLDKVEDLGNFFELEVCLRPEQQVEEGTKIANELVEIFKINQEDLIAEEARRGLIKSRESDAQGLTGFKDPHR</sequence>
<dbReference type="VEuPathDB" id="VectorBase:LLOJ008872"/>
<dbReference type="InterPro" id="IPR008173">
    <property type="entry name" value="Adenylyl_cyclase_CyaB"/>
</dbReference>
<dbReference type="CDD" id="cd07890">
    <property type="entry name" value="CYTH-like_AC_IV-like"/>
    <property type="match status" value="1"/>
</dbReference>
<evidence type="ECO:0000313" key="2">
    <source>
        <dbReference type="EnsemblMetazoa" id="LLOJ008872-PA"/>
    </source>
</evidence>
<dbReference type="SMART" id="SM01118">
    <property type="entry name" value="CYTH"/>
    <property type="match status" value="1"/>
</dbReference>
<dbReference type="SUPFAM" id="SSF55154">
    <property type="entry name" value="CYTH-like phosphatases"/>
    <property type="match status" value="1"/>
</dbReference>
<dbReference type="InterPro" id="IPR033469">
    <property type="entry name" value="CYTH-like_dom_sf"/>
</dbReference>
<evidence type="ECO:0000313" key="3">
    <source>
        <dbReference type="Proteomes" id="UP000092461"/>
    </source>
</evidence>
<dbReference type="PROSITE" id="PS51707">
    <property type="entry name" value="CYTH"/>
    <property type="match status" value="1"/>
</dbReference>
<dbReference type="PANTHER" id="PTHR21028:SF2">
    <property type="entry name" value="CYTH DOMAIN-CONTAINING PROTEIN"/>
    <property type="match status" value="1"/>
</dbReference>
<dbReference type="PANTHER" id="PTHR21028">
    <property type="entry name" value="SI:CH211-156B7.4"/>
    <property type="match status" value="1"/>
</dbReference>
<organism evidence="2 3">
    <name type="scientific">Lutzomyia longipalpis</name>
    <name type="common">Sand fly</name>
    <dbReference type="NCBI Taxonomy" id="7200"/>
    <lineage>
        <taxon>Eukaryota</taxon>
        <taxon>Metazoa</taxon>
        <taxon>Ecdysozoa</taxon>
        <taxon>Arthropoda</taxon>
        <taxon>Hexapoda</taxon>
        <taxon>Insecta</taxon>
        <taxon>Pterygota</taxon>
        <taxon>Neoptera</taxon>
        <taxon>Endopterygota</taxon>
        <taxon>Diptera</taxon>
        <taxon>Nematocera</taxon>
        <taxon>Psychodoidea</taxon>
        <taxon>Psychodidae</taxon>
        <taxon>Lutzomyia</taxon>
        <taxon>Lutzomyia</taxon>
    </lineage>
</organism>
<dbReference type="VEuPathDB" id="VectorBase:LLONM1_009027"/>
<proteinExistence type="predicted"/>
<accession>A0A1B0CV87</accession>
<reference evidence="2" key="1">
    <citation type="submission" date="2020-05" db="UniProtKB">
        <authorList>
            <consortium name="EnsemblMetazoa"/>
        </authorList>
    </citation>
    <scope>IDENTIFICATION</scope>
    <source>
        <strain evidence="2">Jacobina</strain>
    </source>
</reference>
<dbReference type="GO" id="GO:0016462">
    <property type="term" value="F:pyrophosphatase activity"/>
    <property type="evidence" value="ECO:0007669"/>
    <property type="project" value="UniProtKB-ARBA"/>
</dbReference>
<dbReference type="Gene3D" id="2.40.320.10">
    <property type="entry name" value="Hypothetical Protein Pfu-838710-001"/>
    <property type="match status" value="1"/>
</dbReference>
<dbReference type="InterPro" id="IPR023577">
    <property type="entry name" value="CYTH_domain"/>
</dbReference>
<protein>
    <recommendedName>
        <fullName evidence="1">CYTH domain-containing protein</fullName>
    </recommendedName>
</protein>
<name>A0A1B0CV87_LUTLO</name>
<feature type="domain" description="CYTH" evidence="1">
    <location>
        <begin position="6"/>
        <end position="180"/>
    </location>
</feature>
<keyword evidence="3" id="KW-1185">Reference proteome</keyword>
<evidence type="ECO:0000259" key="1">
    <source>
        <dbReference type="PROSITE" id="PS51707"/>
    </source>
</evidence>
<dbReference type="AlphaFoldDB" id="A0A1B0CV87"/>
<dbReference type="Proteomes" id="UP000092461">
    <property type="component" value="Unassembled WGS sequence"/>
</dbReference>
<dbReference type="EMBL" id="AJWK01030266">
    <property type="status" value="NOT_ANNOTATED_CDS"/>
    <property type="molecule type" value="Genomic_DNA"/>
</dbReference>
<dbReference type="Pfam" id="PF01928">
    <property type="entry name" value="CYTH"/>
    <property type="match status" value="1"/>
</dbReference>